<gene>
    <name evidence="1" type="ORF">F2G11_19375</name>
</gene>
<name>A0A5Z4EM91_SALER</name>
<accession>A0A5Z4EM91</accession>
<reference evidence="1" key="1">
    <citation type="submission" date="2019-09" db="EMBL/GenBank/DDBJ databases">
        <authorList>
            <consortium name="PulseNet: The National Subtyping Network for Foodborne Disease Surveillance"/>
            <person name="Tarr C.L."/>
            <person name="Trees E."/>
            <person name="Katz L.S."/>
            <person name="Carleton-Romer H.A."/>
            <person name="Stroika S."/>
            <person name="Kucerova Z."/>
            <person name="Roache K.F."/>
            <person name="Sabol A.L."/>
            <person name="Besser J."/>
            <person name="Gerner-Smidt P."/>
        </authorList>
    </citation>
    <scope>NUCLEOTIDE SEQUENCE</scope>
    <source>
        <strain evidence="1">PNUSAS097476</strain>
    </source>
</reference>
<dbReference type="EMBL" id="AAKHUE010000011">
    <property type="protein sequence ID" value="ECR9158477.1"/>
    <property type="molecule type" value="Genomic_DNA"/>
</dbReference>
<dbReference type="AlphaFoldDB" id="A0A5Z4EM91"/>
<evidence type="ECO:0000313" key="1">
    <source>
        <dbReference type="EMBL" id="ECR9158477.1"/>
    </source>
</evidence>
<protein>
    <submittedName>
        <fullName evidence="1">Uncharacterized protein</fullName>
    </submittedName>
</protein>
<sequence>MIFDNDDVIEIIKFAATRGYEMRVFRDDIEINVYKFGFMHIYLDCYSDIVIVYKQSSASERVISSDELKDLLDLWLSA</sequence>
<organism evidence="1">
    <name type="scientific">Salmonella enterica</name>
    <name type="common">Salmonella choleraesuis</name>
    <dbReference type="NCBI Taxonomy" id="28901"/>
    <lineage>
        <taxon>Bacteria</taxon>
        <taxon>Pseudomonadati</taxon>
        <taxon>Pseudomonadota</taxon>
        <taxon>Gammaproteobacteria</taxon>
        <taxon>Enterobacterales</taxon>
        <taxon>Enterobacteriaceae</taxon>
        <taxon>Salmonella</taxon>
    </lineage>
</organism>
<comment type="caution">
    <text evidence="1">The sequence shown here is derived from an EMBL/GenBank/DDBJ whole genome shotgun (WGS) entry which is preliminary data.</text>
</comment>
<proteinExistence type="predicted"/>